<dbReference type="HOGENOM" id="CLU_016890_9_2_5"/>
<accession>Q2W2X8</accession>
<dbReference type="RefSeq" id="WP_011385369.1">
    <property type="nucleotide sequence ID" value="NC_007626.1"/>
</dbReference>
<dbReference type="PROSITE" id="PS01068">
    <property type="entry name" value="OMPA_1"/>
    <property type="match status" value="1"/>
</dbReference>
<dbReference type="PANTHER" id="PTHR30329:SF21">
    <property type="entry name" value="LIPOPROTEIN YIAD-RELATED"/>
    <property type="match status" value="1"/>
</dbReference>
<evidence type="ECO:0000313" key="7">
    <source>
        <dbReference type="Proteomes" id="UP000007058"/>
    </source>
</evidence>
<dbReference type="PANTHER" id="PTHR30329">
    <property type="entry name" value="STATOR ELEMENT OF FLAGELLAR MOTOR COMPLEX"/>
    <property type="match status" value="1"/>
</dbReference>
<dbReference type="PRINTS" id="PR01021">
    <property type="entry name" value="OMPADOMAIN"/>
</dbReference>
<dbReference type="EMBL" id="AP007255">
    <property type="protein sequence ID" value="BAE51797.1"/>
    <property type="molecule type" value="Genomic_DNA"/>
</dbReference>
<dbReference type="InterPro" id="IPR006665">
    <property type="entry name" value="OmpA-like"/>
</dbReference>
<dbReference type="InterPro" id="IPR006690">
    <property type="entry name" value="OMPA-like_CS"/>
</dbReference>
<dbReference type="Proteomes" id="UP000007058">
    <property type="component" value="Chromosome"/>
</dbReference>
<dbReference type="PROSITE" id="PS51257">
    <property type="entry name" value="PROKAR_LIPOPROTEIN"/>
    <property type="match status" value="1"/>
</dbReference>
<dbReference type="STRING" id="342108.amb2993"/>
<evidence type="ECO:0000259" key="5">
    <source>
        <dbReference type="PROSITE" id="PS51123"/>
    </source>
</evidence>
<protein>
    <submittedName>
        <fullName evidence="6">Outer membrane protein and related peptidoglycan-associated lipo protein</fullName>
    </submittedName>
</protein>
<gene>
    <name evidence="6" type="ordered locus">amb2993</name>
</gene>
<evidence type="ECO:0000256" key="3">
    <source>
        <dbReference type="ARBA" id="ARBA00023237"/>
    </source>
</evidence>
<dbReference type="SUPFAM" id="SSF103088">
    <property type="entry name" value="OmpA-like"/>
    <property type="match status" value="1"/>
</dbReference>
<dbReference type="PRINTS" id="PR01023">
    <property type="entry name" value="NAFLGMOTY"/>
</dbReference>
<comment type="subcellular location">
    <subcellularLocation>
        <location evidence="1">Cell outer membrane</location>
    </subcellularLocation>
</comment>
<evidence type="ECO:0000256" key="1">
    <source>
        <dbReference type="ARBA" id="ARBA00004442"/>
    </source>
</evidence>
<dbReference type="KEGG" id="mag:amb2993"/>
<organism evidence="6 7">
    <name type="scientific">Paramagnetospirillum magneticum (strain ATCC 700264 / AMB-1)</name>
    <name type="common">Magnetospirillum magneticum</name>
    <dbReference type="NCBI Taxonomy" id="342108"/>
    <lineage>
        <taxon>Bacteria</taxon>
        <taxon>Pseudomonadati</taxon>
        <taxon>Pseudomonadota</taxon>
        <taxon>Alphaproteobacteria</taxon>
        <taxon>Rhodospirillales</taxon>
        <taxon>Magnetospirillaceae</taxon>
        <taxon>Paramagnetospirillum</taxon>
    </lineage>
</organism>
<name>Q2W2X8_PARM1</name>
<dbReference type="InterPro" id="IPR006311">
    <property type="entry name" value="TAT_signal"/>
</dbReference>
<keyword evidence="7" id="KW-1185">Reference proteome</keyword>
<dbReference type="InterPro" id="IPR036737">
    <property type="entry name" value="OmpA-like_sf"/>
</dbReference>
<evidence type="ECO:0000313" key="6">
    <source>
        <dbReference type="EMBL" id="BAE51797.1"/>
    </source>
</evidence>
<evidence type="ECO:0000256" key="2">
    <source>
        <dbReference type="ARBA" id="ARBA00023136"/>
    </source>
</evidence>
<dbReference type="OrthoDB" id="9782229at2"/>
<evidence type="ECO:0000256" key="4">
    <source>
        <dbReference type="PROSITE-ProRule" id="PRU00473"/>
    </source>
</evidence>
<dbReference type="InterPro" id="IPR006664">
    <property type="entry name" value="OMP_bac"/>
</dbReference>
<dbReference type="CDD" id="cd07185">
    <property type="entry name" value="OmpA_C-like"/>
    <property type="match status" value="1"/>
</dbReference>
<proteinExistence type="predicted"/>
<dbReference type="Gene3D" id="3.30.1330.60">
    <property type="entry name" value="OmpA-like domain"/>
    <property type="match status" value="1"/>
</dbReference>
<dbReference type="Pfam" id="PF00691">
    <property type="entry name" value="OmpA"/>
    <property type="match status" value="1"/>
</dbReference>
<dbReference type="PROSITE" id="PS51318">
    <property type="entry name" value="TAT"/>
    <property type="match status" value="1"/>
</dbReference>
<feature type="domain" description="OmpA-like" evidence="5">
    <location>
        <begin position="50"/>
        <end position="167"/>
    </location>
</feature>
<dbReference type="GO" id="GO:0009279">
    <property type="term" value="C:cell outer membrane"/>
    <property type="evidence" value="ECO:0007669"/>
    <property type="project" value="UniProtKB-SubCell"/>
</dbReference>
<keyword evidence="3" id="KW-0998">Cell outer membrane</keyword>
<sequence>MTDSRRDFLLRFAAAALAAGGTGCESPVETADEPLTRRETPLAVYGPPPARPRTELREMEILFAAGRLDLDAKARQILDDVAGILAREASIPVIIEGHADDTGTREYNLAIGERRAETVRQYLIGRGVDGERIRAISFGKERPRAPGRTKAARAANRRVVVRLEPGA</sequence>
<dbReference type="PROSITE" id="PS51123">
    <property type="entry name" value="OMPA_2"/>
    <property type="match status" value="1"/>
</dbReference>
<dbReference type="InterPro" id="IPR050330">
    <property type="entry name" value="Bact_OuterMem_StrucFunc"/>
</dbReference>
<keyword evidence="2 4" id="KW-0472">Membrane</keyword>
<dbReference type="AlphaFoldDB" id="Q2W2X8"/>
<reference evidence="6 7" key="1">
    <citation type="journal article" date="2005" name="DNA Res.">
        <title>Complete genome sequence of the facultative anaerobic magnetotactic bacterium Magnetospirillum sp. strain AMB-1.</title>
        <authorList>
            <person name="Matsunaga T."/>
            <person name="Okamura Y."/>
            <person name="Fukuda Y."/>
            <person name="Wahyudi A.T."/>
            <person name="Murase Y."/>
            <person name="Takeyama H."/>
        </authorList>
    </citation>
    <scope>NUCLEOTIDE SEQUENCE [LARGE SCALE GENOMIC DNA]</scope>
    <source>
        <strain evidence="7">ATCC 700264 / AMB-1</strain>
    </source>
</reference>